<dbReference type="Pfam" id="PF08448">
    <property type="entry name" value="PAS_4"/>
    <property type="match status" value="2"/>
</dbReference>
<dbReference type="InterPro" id="IPR000014">
    <property type="entry name" value="PAS"/>
</dbReference>
<evidence type="ECO:0000256" key="1">
    <source>
        <dbReference type="ARBA" id="ARBA00000085"/>
    </source>
</evidence>
<dbReference type="EMBL" id="HE796683">
    <property type="protein sequence ID" value="CCH01681.1"/>
    <property type="molecule type" value="Genomic_DNA"/>
</dbReference>
<dbReference type="SMART" id="SM00388">
    <property type="entry name" value="HisKA"/>
    <property type="match status" value="1"/>
</dbReference>
<dbReference type="InterPro" id="IPR035965">
    <property type="entry name" value="PAS-like_dom_sf"/>
</dbReference>
<feature type="domain" description="PAC" evidence="8">
    <location>
        <begin position="343"/>
        <end position="396"/>
    </location>
</feature>
<dbReference type="eggNOG" id="COG2202">
    <property type="taxonomic scope" value="Bacteria"/>
</dbReference>
<dbReference type="Pfam" id="PF08447">
    <property type="entry name" value="PAS_3"/>
    <property type="match status" value="3"/>
</dbReference>
<dbReference type="GO" id="GO:0000155">
    <property type="term" value="F:phosphorelay sensor kinase activity"/>
    <property type="evidence" value="ECO:0007669"/>
    <property type="project" value="InterPro"/>
</dbReference>
<evidence type="ECO:0000256" key="3">
    <source>
        <dbReference type="ARBA" id="ARBA00022553"/>
    </source>
</evidence>
<comment type="catalytic activity">
    <reaction evidence="1">
        <text>ATP + protein L-histidine = ADP + protein N-phospho-L-histidine.</text>
        <dbReference type="EC" id="2.7.13.3"/>
    </reaction>
</comment>
<dbReference type="SUPFAM" id="SSF55785">
    <property type="entry name" value="PYP-like sensor domain (PAS domain)"/>
    <property type="match status" value="5"/>
</dbReference>
<dbReference type="OrthoDB" id="9766459at2"/>
<dbReference type="Gene3D" id="2.10.70.100">
    <property type="match status" value="1"/>
</dbReference>
<proteinExistence type="predicted"/>
<feature type="domain" description="PAC" evidence="8">
    <location>
        <begin position="473"/>
        <end position="526"/>
    </location>
</feature>
<dbReference type="InterPro" id="IPR036890">
    <property type="entry name" value="HATPase_C_sf"/>
</dbReference>
<dbReference type="InterPro" id="IPR013656">
    <property type="entry name" value="PAS_4"/>
</dbReference>
<feature type="domain" description="PAC" evidence="8">
    <location>
        <begin position="602"/>
        <end position="654"/>
    </location>
</feature>
<dbReference type="STRING" id="1166018.FAES_3674"/>
<dbReference type="PROSITE" id="PS50112">
    <property type="entry name" value="PAS"/>
    <property type="match status" value="2"/>
</dbReference>
<dbReference type="InterPro" id="IPR004358">
    <property type="entry name" value="Sig_transdc_His_kin-like_C"/>
</dbReference>
<dbReference type="PRINTS" id="PR00344">
    <property type="entry name" value="BCTRLSENSOR"/>
</dbReference>
<dbReference type="AlphaFoldDB" id="I0KC28"/>
<dbReference type="InterPro" id="IPR000700">
    <property type="entry name" value="PAS-assoc_C"/>
</dbReference>
<dbReference type="CDD" id="cd00082">
    <property type="entry name" value="HisKA"/>
    <property type="match status" value="1"/>
</dbReference>
<keyword evidence="5 9" id="KW-0418">Kinase</keyword>
<dbReference type="PATRIC" id="fig|1166018.3.peg.5456"/>
<dbReference type="HOGENOM" id="CLU_000445_114_71_10"/>
<dbReference type="Pfam" id="PF02518">
    <property type="entry name" value="HATPase_c"/>
    <property type="match status" value="1"/>
</dbReference>
<evidence type="ECO:0000259" key="7">
    <source>
        <dbReference type="PROSITE" id="PS50112"/>
    </source>
</evidence>
<evidence type="ECO:0000259" key="6">
    <source>
        <dbReference type="PROSITE" id="PS50109"/>
    </source>
</evidence>
<feature type="domain" description="PAS" evidence="7">
    <location>
        <begin position="141"/>
        <end position="211"/>
    </location>
</feature>
<dbReference type="Gene3D" id="1.10.287.130">
    <property type="match status" value="1"/>
</dbReference>
<dbReference type="CDD" id="cd00130">
    <property type="entry name" value="PAS"/>
    <property type="match status" value="2"/>
</dbReference>
<keyword evidence="3" id="KW-0597">Phosphoprotein</keyword>
<dbReference type="SMART" id="SM00091">
    <property type="entry name" value="PAS"/>
    <property type="match status" value="5"/>
</dbReference>
<dbReference type="eggNOG" id="COG4251">
    <property type="taxonomic scope" value="Bacteria"/>
</dbReference>
<dbReference type="KEGG" id="fae:FAES_3674"/>
<dbReference type="InterPro" id="IPR003661">
    <property type="entry name" value="HisK_dim/P_dom"/>
</dbReference>
<reference evidence="9 10" key="1">
    <citation type="journal article" date="2012" name="J. Bacteriol.">
        <title>Genome Sequence of Fibrella aestuarina BUZ 2T, a Filamentous Marine Bacterium.</title>
        <authorList>
            <person name="Filippini M."/>
            <person name="Qi W."/>
            <person name="Blom J."/>
            <person name="Goesmann A."/>
            <person name="Smits T.H."/>
            <person name="Bagheri H.C."/>
        </authorList>
    </citation>
    <scope>NUCLEOTIDE SEQUENCE [LARGE SCALE GENOMIC DNA]</scope>
    <source>
        <strain evidence="10">BUZ 2T</strain>
    </source>
</reference>
<dbReference type="InterPro" id="IPR001610">
    <property type="entry name" value="PAC"/>
</dbReference>
<dbReference type="SMART" id="SM00086">
    <property type="entry name" value="PAC"/>
    <property type="match status" value="5"/>
</dbReference>
<accession>I0KC28</accession>
<dbReference type="SUPFAM" id="SSF47384">
    <property type="entry name" value="Homodimeric domain of signal transducing histidine kinase"/>
    <property type="match status" value="1"/>
</dbReference>
<organism evidence="9 10">
    <name type="scientific">Fibrella aestuarina BUZ 2</name>
    <dbReference type="NCBI Taxonomy" id="1166018"/>
    <lineage>
        <taxon>Bacteria</taxon>
        <taxon>Pseudomonadati</taxon>
        <taxon>Bacteroidota</taxon>
        <taxon>Cytophagia</taxon>
        <taxon>Cytophagales</taxon>
        <taxon>Spirosomataceae</taxon>
        <taxon>Fibrella</taxon>
    </lineage>
</organism>
<feature type="domain" description="Histidine kinase" evidence="6">
    <location>
        <begin position="683"/>
        <end position="911"/>
    </location>
</feature>
<dbReference type="NCBIfam" id="TIGR00229">
    <property type="entry name" value="sensory_box"/>
    <property type="match status" value="2"/>
</dbReference>
<name>I0KC28_9BACT</name>
<dbReference type="Gene3D" id="3.30.565.10">
    <property type="entry name" value="Histidine kinase-like ATPase, C-terminal domain"/>
    <property type="match status" value="1"/>
</dbReference>
<dbReference type="SMART" id="SM00387">
    <property type="entry name" value="HATPase_c"/>
    <property type="match status" value="1"/>
</dbReference>
<dbReference type="InterPro" id="IPR003594">
    <property type="entry name" value="HATPase_dom"/>
</dbReference>
<evidence type="ECO:0000256" key="4">
    <source>
        <dbReference type="ARBA" id="ARBA00022679"/>
    </source>
</evidence>
<dbReference type="RefSeq" id="WP_015332780.1">
    <property type="nucleotide sequence ID" value="NC_020054.1"/>
</dbReference>
<keyword evidence="10" id="KW-1185">Reference proteome</keyword>
<evidence type="ECO:0000256" key="5">
    <source>
        <dbReference type="ARBA" id="ARBA00022777"/>
    </source>
</evidence>
<dbReference type="InterPro" id="IPR013655">
    <property type="entry name" value="PAS_fold_3"/>
</dbReference>
<dbReference type="SUPFAM" id="SSF55874">
    <property type="entry name" value="ATPase domain of HSP90 chaperone/DNA topoisomerase II/histidine kinase"/>
    <property type="match status" value="1"/>
</dbReference>
<evidence type="ECO:0000313" key="10">
    <source>
        <dbReference type="Proteomes" id="UP000011058"/>
    </source>
</evidence>
<feature type="domain" description="PAS" evidence="7">
    <location>
        <begin position="11"/>
        <end position="82"/>
    </location>
</feature>
<dbReference type="InterPro" id="IPR052162">
    <property type="entry name" value="Sensor_kinase/Photoreceptor"/>
</dbReference>
<evidence type="ECO:0000259" key="8">
    <source>
        <dbReference type="PROSITE" id="PS50113"/>
    </source>
</evidence>
<dbReference type="PANTHER" id="PTHR43304">
    <property type="entry name" value="PHYTOCHROME-LIKE PROTEIN CPH1"/>
    <property type="match status" value="1"/>
</dbReference>
<keyword evidence="4 9" id="KW-0808">Transferase</keyword>
<gene>
    <name evidence="9" type="primary">rcsC3</name>
    <name evidence="9" type="ORF">FAES_3674</name>
</gene>
<dbReference type="InterPro" id="IPR036097">
    <property type="entry name" value="HisK_dim/P_sf"/>
</dbReference>
<dbReference type="PROSITE" id="PS50113">
    <property type="entry name" value="PAC"/>
    <property type="match status" value="4"/>
</dbReference>
<dbReference type="PROSITE" id="PS50109">
    <property type="entry name" value="HIS_KIN"/>
    <property type="match status" value="1"/>
</dbReference>
<evidence type="ECO:0000256" key="2">
    <source>
        <dbReference type="ARBA" id="ARBA00012438"/>
    </source>
</evidence>
<protein>
    <recommendedName>
        <fullName evidence="2">histidine kinase</fullName>
        <ecNumber evidence="2">2.7.13.3</ecNumber>
    </recommendedName>
</protein>
<feature type="domain" description="PAC" evidence="8">
    <location>
        <begin position="214"/>
        <end position="266"/>
    </location>
</feature>
<dbReference type="Proteomes" id="UP000011058">
    <property type="component" value="Chromosome"/>
</dbReference>
<sequence length="911" mass="102057">MRTVYSSADELYDELAFAIDAAELGVWDLNPVTNTFKGNARLKEWFGLRPDDDIPLTLALDVIAPADRERVTEAIWRAMQISSGGQYDTVYTIINPHTNAERVVRAKGKVKFGSDKTAQRFNGILQDITEQYRIDQIWRESEERFRTMAEGTDVLIALGDETSNATYFNRAWTDLTGRSMNELIAFGWADLIHPDDREAYVNVYLSAFARRVPFTGEFRLLSKTGDYRWLLANGPVRFRPDGSFAGYISSCVDITDRKQAEEALLLSERRFRSIIEEASVATMLFVGPNHYIEVANETMIRYLGKGPSIIGKPLIEALPELDDQPFIQLLDTVYSTGVAYEAQAAEAKLLVDGHLQTFYFTFSYKPLRDARGEVYGILDTSVDVTEQVLTQRALERSEQNLRSVVESAPFPIGVYVGPEKRVQLANQAIMDVWGKGRDVIGTRYTDLLPELQYQAIFSQLDQVYTTGVAFHAKNRRVDLIVHGEPRPYFFNYSFTPLFDGEGQVYGVMSTAADVTDLALAKQQVEETEAALRGAIELAELGAWEIDATTMQMTYSDRIKGWFGFGDNQAKADAAYSLIHETDRLRVEQAIVVALRPGSSGVFDEEYTLVERSGYERIIHAHGKTLFDEQGQPKKISGTAQDVTEQRRIQQALERQVQERTQLLQALVRDLERSNANLQQFAYVASHDLQEPLRKIRSFGNLLIDQFGDQLGDGADLLSRMQAAASRMSVLIQDLLTFSRISTRQETATAVELSQTIHTALADLELRIQETEAVVDVDQLPTVQGDASQLGQLFQNLLSNALKFNVPNQRPHIQVRSQTVAADLLPADVRPTRPASAYYRIDVTDNGIGFEAKYTDRIFQVFQRLHGRGQYEGTGIGLAICEKVAANHGGAITATSQPNQGATFSVYLPVWS</sequence>
<dbReference type="InterPro" id="IPR005467">
    <property type="entry name" value="His_kinase_dom"/>
</dbReference>
<dbReference type="PANTHER" id="PTHR43304:SF1">
    <property type="entry name" value="PAC DOMAIN-CONTAINING PROTEIN"/>
    <property type="match status" value="1"/>
</dbReference>
<dbReference type="EC" id="2.7.13.3" evidence="2"/>
<dbReference type="Pfam" id="PF00512">
    <property type="entry name" value="HisKA"/>
    <property type="match status" value="1"/>
</dbReference>
<evidence type="ECO:0000313" key="9">
    <source>
        <dbReference type="EMBL" id="CCH01681.1"/>
    </source>
</evidence>
<dbReference type="Gene3D" id="3.30.450.20">
    <property type="entry name" value="PAS domain"/>
    <property type="match status" value="5"/>
</dbReference>